<dbReference type="InterPro" id="IPR001242">
    <property type="entry name" value="Condensation_dom"/>
</dbReference>
<dbReference type="PANTHER" id="PTHR45527:SF1">
    <property type="entry name" value="FATTY ACID SYNTHASE"/>
    <property type="match status" value="1"/>
</dbReference>
<name>A0ABY5W6V7_9ACTN</name>
<accession>A0ABY5W6V7</accession>
<protein>
    <submittedName>
        <fullName evidence="2">Condensation domain-containing protein</fullName>
    </submittedName>
</protein>
<sequence length="420" mass="46244">MSGDVTFPATVGQLSVWRDIEKMPPERRWEANLVFVWDLPAGDWAEEQVWDALGALGMRHGSLRTTFDVDAAGFPRQRIAVDTAAEVRDRVRQGTAAVAEREAMESAQLQRAIDATCELPWRAWILTGDGAPVQVLLVINHMAADGVAVLVMREDFEQLLRGAELPPARGPLEMAIDQQGEEGSGRLRTAERYWRRTLAAAPRLATGARQGSPLGATLHTGIPMPHAHEGAAKHDVTLASLVLTAYYRALREVTAENAQLLFPMSSNRFDEQHAGVVTSLNQWTPLVLDLDPAEPFDAIVPKVHWKTFQALKNGVCSPDAILAIRAEQERQDPPVDPGYYYNPILAPPGFPSEDTMVRPSLEWYEPARSTGPGFYVIARGLTSLDLVVRVNRSGWDRDTLDRALTSIQSTLAEALSAHPL</sequence>
<dbReference type="InterPro" id="IPR023213">
    <property type="entry name" value="CAT-like_dom_sf"/>
</dbReference>
<evidence type="ECO:0000259" key="1">
    <source>
        <dbReference type="Pfam" id="PF00668"/>
    </source>
</evidence>
<dbReference type="Gene3D" id="3.30.559.30">
    <property type="entry name" value="Nonribosomal peptide synthetase, condensation domain"/>
    <property type="match status" value="1"/>
</dbReference>
<dbReference type="PANTHER" id="PTHR45527">
    <property type="entry name" value="NONRIBOSOMAL PEPTIDE SYNTHETASE"/>
    <property type="match status" value="1"/>
</dbReference>
<dbReference type="SUPFAM" id="SSF52777">
    <property type="entry name" value="CoA-dependent acyltransferases"/>
    <property type="match status" value="2"/>
</dbReference>
<evidence type="ECO:0000313" key="2">
    <source>
        <dbReference type="EMBL" id="UWP84994.1"/>
    </source>
</evidence>
<proteinExistence type="predicted"/>
<feature type="domain" description="Condensation" evidence="1">
    <location>
        <begin position="46"/>
        <end position="307"/>
    </location>
</feature>
<dbReference type="Pfam" id="PF00668">
    <property type="entry name" value="Condensation"/>
    <property type="match status" value="1"/>
</dbReference>
<dbReference type="Proteomes" id="UP001059617">
    <property type="component" value="Chromosome"/>
</dbReference>
<evidence type="ECO:0000313" key="3">
    <source>
        <dbReference type="Proteomes" id="UP001059617"/>
    </source>
</evidence>
<dbReference type="RefSeq" id="WP_259863020.1">
    <property type="nucleotide sequence ID" value="NZ_BAAAST010000026.1"/>
</dbReference>
<reference evidence="2" key="2">
    <citation type="submission" date="2022-09" db="EMBL/GenBank/DDBJ databases">
        <title>Biosynthetic gene clusters of Dactylosporangioum fulvum.</title>
        <authorList>
            <person name="Caradec T."/>
        </authorList>
    </citation>
    <scope>NUCLEOTIDE SEQUENCE</scope>
    <source>
        <strain evidence="2">NRRL B-16292</strain>
    </source>
</reference>
<dbReference type="EMBL" id="CP073720">
    <property type="protein sequence ID" value="UWP84994.1"/>
    <property type="molecule type" value="Genomic_DNA"/>
</dbReference>
<keyword evidence="3" id="KW-1185">Reference proteome</keyword>
<dbReference type="Gene3D" id="3.30.559.10">
    <property type="entry name" value="Chloramphenicol acetyltransferase-like domain"/>
    <property type="match status" value="1"/>
</dbReference>
<reference evidence="2" key="1">
    <citation type="submission" date="2021-04" db="EMBL/GenBank/DDBJ databases">
        <authorList>
            <person name="Hartkoorn R.C."/>
            <person name="Beaudoing E."/>
            <person name="Hot D."/>
        </authorList>
    </citation>
    <scope>NUCLEOTIDE SEQUENCE</scope>
    <source>
        <strain evidence="2">NRRL B-16292</strain>
    </source>
</reference>
<gene>
    <name evidence="2" type="ORF">Dfulv_12515</name>
</gene>
<organism evidence="2 3">
    <name type="scientific">Dactylosporangium fulvum</name>
    <dbReference type="NCBI Taxonomy" id="53359"/>
    <lineage>
        <taxon>Bacteria</taxon>
        <taxon>Bacillati</taxon>
        <taxon>Actinomycetota</taxon>
        <taxon>Actinomycetes</taxon>
        <taxon>Micromonosporales</taxon>
        <taxon>Micromonosporaceae</taxon>
        <taxon>Dactylosporangium</taxon>
    </lineage>
</organism>